<comment type="caution">
    <text evidence="10">The sequence shown here is derived from an EMBL/GenBank/DDBJ whole genome shotgun (WGS) entry which is preliminary data.</text>
</comment>
<dbReference type="Gene3D" id="2.60.40.10">
    <property type="entry name" value="Immunoglobulins"/>
    <property type="match status" value="2"/>
</dbReference>
<comment type="subcellular location">
    <subcellularLocation>
        <location evidence="1">Periplasm</location>
    </subcellularLocation>
</comment>
<gene>
    <name evidence="10" type="ORF">M983_1721</name>
</gene>
<evidence type="ECO:0000313" key="10">
    <source>
        <dbReference type="EMBL" id="OAT28665.1"/>
    </source>
</evidence>
<evidence type="ECO:0000256" key="1">
    <source>
        <dbReference type="ARBA" id="ARBA00004418"/>
    </source>
</evidence>
<dbReference type="OrthoDB" id="9131059at2"/>
<dbReference type="InterPro" id="IPR016148">
    <property type="entry name" value="Pili_assmbl_chaperone_C"/>
</dbReference>
<proteinExistence type="inferred from homology"/>
<sequence length="246" mass="27755">MRIMPGILLSYLFVSLSAYSSQDIATNYNYFQLKLNSSRIIYHPDSKGVSITVSNQQGYPMLVRPTILSGDKKNILKSYIATPTLFKIDEKQNSKIRLTQIDKSENKPNQETLNWLCVLGVPPSDDSDEWNETHKKNSPIIDFKINVKTCIKIFNRPNVLRGTSEEAASSLVWSKKDGKLIVDNPTGYYINFNSISIDGHNIKKSGYIEPFSKKEFNLPKDITVNKILWSVITDIGGISSSKVTNL</sequence>
<organism evidence="10 11">
    <name type="scientific">Proteus myxofaciens ATCC 19692</name>
    <dbReference type="NCBI Taxonomy" id="1354337"/>
    <lineage>
        <taxon>Bacteria</taxon>
        <taxon>Pseudomonadati</taxon>
        <taxon>Pseudomonadota</taxon>
        <taxon>Gammaproteobacteria</taxon>
        <taxon>Enterobacterales</taxon>
        <taxon>Morganellaceae</taxon>
        <taxon>Proteus</taxon>
    </lineage>
</organism>
<dbReference type="AlphaFoldDB" id="A0A198FV99"/>
<dbReference type="Pfam" id="PF00345">
    <property type="entry name" value="PapD_N"/>
    <property type="match status" value="1"/>
</dbReference>
<feature type="domain" description="Pili assembly chaperone C-terminal" evidence="9">
    <location>
        <begin position="182"/>
        <end position="239"/>
    </location>
</feature>
<dbReference type="GO" id="GO:0071555">
    <property type="term" value="P:cell wall organization"/>
    <property type="evidence" value="ECO:0007669"/>
    <property type="project" value="InterPro"/>
</dbReference>
<evidence type="ECO:0000313" key="11">
    <source>
        <dbReference type="Proteomes" id="UP000094023"/>
    </source>
</evidence>
<evidence type="ECO:0000256" key="3">
    <source>
        <dbReference type="ARBA" id="ARBA00022729"/>
    </source>
</evidence>
<accession>A0A198FV99</accession>
<dbReference type="InterPro" id="IPR001829">
    <property type="entry name" value="Pili_assmbl_chaperone_bac"/>
</dbReference>
<feature type="domain" description="Pili assembly chaperone N-terminal" evidence="8">
    <location>
        <begin position="33"/>
        <end position="160"/>
    </location>
</feature>
<dbReference type="Pfam" id="PF02753">
    <property type="entry name" value="PapD_C"/>
    <property type="match status" value="1"/>
</dbReference>
<evidence type="ECO:0000256" key="7">
    <source>
        <dbReference type="SAM" id="SignalP"/>
    </source>
</evidence>
<dbReference type="RefSeq" id="WP_066749686.1">
    <property type="nucleotide sequence ID" value="NZ_LXEN01000081.1"/>
</dbReference>
<feature type="chain" id="PRO_5008278841" evidence="7">
    <location>
        <begin position="21"/>
        <end position="246"/>
    </location>
</feature>
<evidence type="ECO:0000259" key="9">
    <source>
        <dbReference type="Pfam" id="PF02753"/>
    </source>
</evidence>
<keyword evidence="5" id="KW-0143">Chaperone</keyword>
<evidence type="ECO:0000256" key="5">
    <source>
        <dbReference type="ARBA" id="ARBA00023186"/>
    </source>
</evidence>
<dbReference type="SUPFAM" id="SSF49354">
    <property type="entry name" value="PapD-like"/>
    <property type="match status" value="1"/>
</dbReference>
<keyword evidence="11" id="KW-1185">Reference proteome</keyword>
<dbReference type="InterPro" id="IPR008962">
    <property type="entry name" value="PapD-like_sf"/>
</dbReference>
<dbReference type="InterPro" id="IPR013783">
    <property type="entry name" value="Ig-like_fold"/>
</dbReference>
<dbReference type="Proteomes" id="UP000094023">
    <property type="component" value="Unassembled WGS sequence"/>
</dbReference>
<dbReference type="SUPFAM" id="SSF49584">
    <property type="entry name" value="Periplasmic chaperone C-domain"/>
    <property type="match status" value="1"/>
</dbReference>
<reference evidence="10 11" key="1">
    <citation type="submission" date="2016-04" db="EMBL/GenBank/DDBJ databases">
        <title>ATOL: Assembling a taxonomically balanced genome-scale reconstruction of the evolutionary history of the Enterobacteriaceae.</title>
        <authorList>
            <person name="Plunkett G.III."/>
            <person name="Neeno-Eckwall E.C."/>
            <person name="Glasner J.D."/>
            <person name="Perna N.T."/>
        </authorList>
    </citation>
    <scope>NUCLEOTIDE SEQUENCE [LARGE SCALE GENOMIC DNA]</scope>
    <source>
        <strain evidence="10 11">ATCC 19692</strain>
    </source>
</reference>
<keyword evidence="4" id="KW-0574">Periplasm</keyword>
<dbReference type="InterPro" id="IPR050643">
    <property type="entry name" value="Periplasmic_pilus_chap"/>
</dbReference>
<dbReference type="PANTHER" id="PTHR30251:SF9">
    <property type="entry name" value="CHAPERONE PROTEIN CAF1M"/>
    <property type="match status" value="1"/>
</dbReference>
<dbReference type="InterPro" id="IPR036316">
    <property type="entry name" value="Pili_assmbl_chap_C_dom_sf"/>
</dbReference>
<evidence type="ECO:0000256" key="2">
    <source>
        <dbReference type="ARBA" id="ARBA00007399"/>
    </source>
</evidence>
<evidence type="ECO:0000259" key="8">
    <source>
        <dbReference type="Pfam" id="PF00345"/>
    </source>
</evidence>
<evidence type="ECO:0000256" key="4">
    <source>
        <dbReference type="ARBA" id="ARBA00022764"/>
    </source>
</evidence>
<feature type="signal peptide" evidence="7">
    <location>
        <begin position="1"/>
        <end position="20"/>
    </location>
</feature>
<protein>
    <submittedName>
        <fullName evidence="10">FimC family chaperone protein</fullName>
    </submittedName>
</protein>
<name>A0A198FV99_9GAMM</name>
<dbReference type="GO" id="GO:0030288">
    <property type="term" value="C:outer membrane-bounded periplasmic space"/>
    <property type="evidence" value="ECO:0007669"/>
    <property type="project" value="InterPro"/>
</dbReference>
<dbReference type="PANTHER" id="PTHR30251">
    <property type="entry name" value="PILUS ASSEMBLY CHAPERONE"/>
    <property type="match status" value="1"/>
</dbReference>
<dbReference type="InterPro" id="IPR016147">
    <property type="entry name" value="Pili_assmbl_chaperone_N"/>
</dbReference>
<keyword evidence="3 7" id="KW-0732">Signal</keyword>
<comment type="similarity">
    <text evidence="2">Belongs to the periplasmic pilus chaperone family.</text>
</comment>
<keyword evidence="6" id="KW-0393">Immunoglobulin domain</keyword>
<dbReference type="EMBL" id="LXEN01000081">
    <property type="protein sequence ID" value="OAT28665.1"/>
    <property type="molecule type" value="Genomic_DNA"/>
</dbReference>
<evidence type="ECO:0000256" key="6">
    <source>
        <dbReference type="ARBA" id="ARBA00023319"/>
    </source>
</evidence>
<dbReference type="PRINTS" id="PR00969">
    <property type="entry name" value="CHAPERONPILI"/>
</dbReference>
<dbReference type="STRING" id="1354337.M983_1721"/>